<dbReference type="AlphaFoldDB" id="A0A3E0HV05"/>
<evidence type="ECO:0000313" key="3">
    <source>
        <dbReference type="Proteomes" id="UP000256269"/>
    </source>
</evidence>
<sequence>MNVPNATEPAQSDSTPRAGRRPVMVTWQGLTGPRLESARLVLSEQRIKGSGRVVAAAIEGKEAYNASFELSVGEDGVVSRLLLRSTTAEEERTMSLSRTEDGMWIVDRGRGAERRDFEGALDVNLQSSVLFNTLPVRRLGLHHEAGEHELPVVWVSLPDLSVSLVRERYRTVSVDENGSVLAFDRGDASVELSVDSNGLVIEYPGLARRV</sequence>
<accession>A0A3E0HV05</accession>
<dbReference type="InterPro" id="IPR009467">
    <property type="entry name" value="Glycolipid-bd_prot_put"/>
</dbReference>
<gene>
    <name evidence="2" type="ORF">BCF44_104356</name>
</gene>
<dbReference type="Pfam" id="PF06475">
    <property type="entry name" value="Glycolipid_bind"/>
    <property type="match status" value="1"/>
</dbReference>
<comment type="caution">
    <text evidence="2">The sequence shown here is derived from an EMBL/GenBank/DDBJ whole genome shotgun (WGS) entry which is preliminary data.</text>
</comment>
<dbReference type="OrthoDB" id="7347529at2"/>
<proteinExistence type="predicted"/>
<feature type="compositionally biased region" description="Polar residues" evidence="1">
    <location>
        <begin position="1"/>
        <end position="15"/>
    </location>
</feature>
<organism evidence="2 3">
    <name type="scientific">Kutzneria buriramensis</name>
    <dbReference type="NCBI Taxonomy" id="1045776"/>
    <lineage>
        <taxon>Bacteria</taxon>
        <taxon>Bacillati</taxon>
        <taxon>Actinomycetota</taxon>
        <taxon>Actinomycetes</taxon>
        <taxon>Pseudonocardiales</taxon>
        <taxon>Pseudonocardiaceae</taxon>
        <taxon>Kutzneria</taxon>
    </lineage>
</organism>
<dbReference type="SUPFAM" id="SSF159275">
    <property type="entry name" value="PA1994-like"/>
    <property type="match status" value="1"/>
</dbReference>
<evidence type="ECO:0000313" key="2">
    <source>
        <dbReference type="EMBL" id="REH50086.1"/>
    </source>
</evidence>
<feature type="region of interest" description="Disordered" evidence="1">
    <location>
        <begin position="1"/>
        <end position="21"/>
    </location>
</feature>
<name>A0A3E0HV05_9PSEU</name>
<evidence type="ECO:0000256" key="1">
    <source>
        <dbReference type="SAM" id="MobiDB-lite"/>
    </source>
</evidence>
<evidence type="ECO:0008006" key="4">
    <source>
        <dbReference type="Google" id="ProtNLM"/>
    </source>
</evidence>
<dbReference type="Proteomes" id="UP000256269">
    <property type="component" value="Unassembled WGS sequence"/>
</dbReference>
<reference evidence="2 3" key="1">
    <citation type="submission" date="2018-08" db="EMBL/GenBank/DDBJ databases">
        <title>Genomic Encyclopedia of Archaeal and Bacterial Type Strains, Phase II (KMG-II): from individual species to whole genera.</title>
        <authorList>
            <person name="Goeker M."/>
        </authorList>
    </citation>
    <scope>NUCLEOTIDE SEQUENCE [LARGE SCALE GENOMIC DNA]</scope>
    <source>
        <strain evidence="2 3">DSM 45791</strain>
    </source>
</reference>
<keyword evidence="3" id="KW-1185">Reference proteome</keyword>
<dbReference type="RefSeq" id="WP_116174610.1">
    <property type="nucleotide sequence ID" value="NZ_CP144375.1"/>
</dbReference>
<dbReference type="EMBL" id="QUNO01000004">
    <property type="protein sequence ID" value="REH50086.1"/>
    <property type="molecule type" value="Genomic_DNA"/>
</dbReference>
<protein>
    <recommendedName>
        <fullName evidence="4">Glycolipid-binding protein</fullName>
    </recommendedName>
</protein>